<dbReference type="AlphaFoldDB" id="A0AA40F7J2"/>
<name>A0AA40F7J2_9PEZI</name>
<organism evidence="1 2">
    <name type="scientific">Schizothecium vesticola</name>
    <dbReference type="NCBI Taxonomy" id="314040"/>
    <lineage>
        <taxon>Eukaryota</taxon>
        <taxon>Fungi</taxon>
        <taxon>Dikarya</taxon>
        <taxon>Ascomycota</taxon>
        <taxon>Pezizomycotina</taxon>
        <taxon>Sordariomycetes</taxon>
        <taxon>Sordariomycetidae</taxon>
        <taxon>Sordariales</taxon>
        <taxon>Schizotheciaceae</taxon>
        <taxon>Schizothecium</taxon>
    </lineage>
</organism>
<gene>
    <name evidence="1" type="ORF">B0T18DRAFT_405342</name>
</gene>
<comment type="caution">
    <text evidence="1">The sequence shown here is derived from an EMBL/GenBank/DDBJ whole genome shotgun (WGS) entry which is preliminary data.</text>
</comment>
<proteinExistence type="predicted"/>
<dbReference type="Proteomes" id="UP001172155">
    <property type="component" value="Unassembled WGS sequence"/>
</dbReference>
<accession>A0AA40F7J2</accession>
<dbReference type="EMBL" id="JAUKUD010000002">
    <property type="protein sequence ID" value="KAK0752664.1"/>
    <property type="molecule type" value="Genomic_DNA"/>
</dbReference>
<evidence type="ECO:0000313" key="1">
    <source>
        <dbReference type="EMBL" id="KAK0752664.1"/>
    </source>
</evidence>
<keyword evidence="2" id="KW-1185">Reference proteome</keyword>
<evidence type="ECO:0000313" key="2">
    <source>
        <dbReference type="Proteomes" id="UP001172155"/>
    </source>
</evidence>
<protein>
    <submittedName>
        <fullName evidence="1">Uncharacterized protein</fullName>
    </submittedName>
</protein>
<sequence>MHVLSPSLQVVMDLILGAPAPSHWISGFGLGAHPSLMTTVPLPSISRMFCLRLGRCRWRRTW</sequence>
<reference evidence="1" key="1">
    <citation type="submission" date="2023-06" db="EMBL/GenBank/DDBJ databases">
        <title>Genome-scale phylogeny and comparative genomics of the fungal order Sordariales.</title>
        <authorList>
            <consortium name="Lawrence Berkeley National Laboratory"/>
            <person name="Hensen N."/>
            <person name="Bonometti L."/>
            <person name="Westerberg I."/>
            <person name="Brannstrom I.O."/>
            <person name="Guillou S."/>
            <person name="Cros-Aarteil S."/>
            <person name="Calhoun S."/>
            <person name="Haridas S."/>
            <person name="Kuo A."/>
            <person name="Mondo S."/>
            <person name="Pangilinan J."/>
            <person name="Riley R."/>
            <person name="LaButti K."/>
            <person name="Andreopoulos B."/>
            <person name="Lipzen A."/>
            <person name="Chen C."/>
            <person name="Yanf M."/>
            <person name="Daum C."/>
            <person name="Ng V."/>
            <person name="Clum A."/>
            <person name="Steindorff A."/>
            <person name="Ohm R."/>
            <person name="Martin F."/>
            <person name="Silar P."/>
            <person name="Natvig D."/>
            <person name="Lalanne C."/>
            <person name="Gautier V."/>
            <person name="Ament-velasquez S.L."/>
            <person name="Kruys A."/>
            <person name="Hutchinson M.I."/>
            <person name="Powell A.J."/>
            <person name="Barry K."/>
            <person name="Miller A.N."/>
            <person name="Grigoriev I.V."/>
            <person name="Debuchy R."/>
            <person name="Gladieux P."/>
            <person name="Thoren M.H."/>
            <person name="Johannesson H."/>
        </authorList>
    </citation>
    <scope>NUCLEOTIDE SEQUENCE</scope>
    <source>
        <strain evidence="1">SMH3187-1</strain>
    </source>
</reference>